<evidence type="ECO:0000313" key="2">
    <source>
        <dbReference type="Proteomes" id="UP000223891"/>
    </source>
</evidence>
<accession>A0A1L2CV60</accession>
<keyword evidence="2" id="KW-1185">Reference proteome</keyword>
<sequence length="161" mass="18984">MFEFDENPIYNPEEDGITHINIYSQAKTELGRMLSNFYYSPFTFEPYGEFASGESFWYWYLTGQQHNSLKTLHGFEAKKEGRKYRNDRLDVLGLTNEDLEVMEQMLVHKIAYNPNIAKLLKESTLPFVHYYSYHGRVIVPDGVDWLSTSYEDIRTVLKETN</sequence>
<evidence type="ECO:0000313" key="1">
    <source>
        <dbReference type="EMBL" id="AMM43911.1"/>
    </source>
</evidence>
<name>A0A1L2CV60_9CAUD</name>
<dbReference type="Gene3D" id="1.10.357.40">
    <property type="entry name" value="YbiA-like"/>
    <property type="match status" value="1"/>
</dbReference>
<dbReference type="InterPro" id="IPR037238">
    <property type="entry name" value="YbiA-like_sf"/>
</dbReference>
<protein>
    <submittedName>
        <fullName evidence="1">Uncharacterized protein</fullName>
    </submittedName>
</protein>
<proteinExistence type="predicted"/>
<dbReference type="EMBL" id="KU574722">
    <property type="protein sequence ID" value="AMM43911.1"/>
    <property type="molecule type" value="Genomic_DNA"/>
</dbReference>
<dbReference type="Proteomes" id="UP000223891">
    <property type="component" value="Segment"/>
</dbReference>
<gene>
    <name evidence="1" type="ORF">CBB_348</name>
</gene>
<reference evidence="2" key="1">
    <citation type="submission" date="2016-01" db="EMBL/GenBank/DDBJ databases">
        <title>Isolation and Characterization of Enterobacteria phage CBB.</title>
        <authorList>
            <person name="Buttimer C.T.H."/>
            <person name="Hendrix H."/>
            <person name="Alexandre H."/>
            <person name="O'Mahony J."/>
            <person name="Lavigne R."/>
            <person name="Coffey A."/>
        </authorList>
    </citation>
    <scope>NUCLEOTIDE SEQUENCE [LARGE SCALE GENOMIC DNA]</scope>
</reference>
<dbReference type="SUPFAM" id="SSF143990">
    <property type="entry name" value="YbiA-like"/>
    <property type="match status" value="1"/>
</dbReference>
<organism evidence="1 2">
    <name type="scientific">Pectobacterium phage vB_PcaM_CBB</name>
    <dbReference type="NCBI Taxonomy" id="2772511"/>
    <lineage>
        <taxon>Viruses</taxon>
        <taxon>Duplodnaviria</taxon>
        <taxon>Heunggongvirae</taxon>
        <taxon>Uroviricota</taxon>
        <taxon>Caudoviricetes</taxon>
        <taxon>Mimasvirus</taxon>
        <taxon>Mimasvirus CBB</taxon>
    </lineage>
</organism>